<dbReference type="EMBL" id="JBGFFX010000001">
    <property type="protein sequence ID" value="MEY8769253.1"/>
    <property type="molecule type" value="Genomic_DNA"/>
</dbReference>
<accession>A0ABV4E2Y3</accession>
<evidence type="ECO:0008006" key="3">
    <source>
        <dbReference type="Google" id="ProtNLM"/>
    </source>
</evidence>
<evidence type="ECO:0000313" key="2">
    <source>
        <dbReference type="Proteomes" id="UP001565243"/>
    </source>
</evidence>
<organism evidence="1 2">
    <name type="scientific">Erwinia aeris</name>
    <dbReference type="NCBI Taxonomy" id="3239803"/>
    <lineage>
        <taxon>Bacteria</taxon>
        <taxon>Pseudomonadati</taxon>
        <taxon>Pseudomonadota</taxon>
        <taxon>Gammaproteobacteria</taxon>
        <taxon>Enterobacterales</taxon>
        <taxon>Erwiniaceae</taxon>
        <taxon>Erwinia</taxon>
    </lineage>
</organism>
<gene>
    <name evidence="1" type="ORF">AB6T85_02195</name>
</gene>
<dbReference type="RefSeq" id="WP_253454040.1">
    <property type="nucleotide sequence ID" value="NZ_JBGFFX010000001.1"/>
</dbReference>
<dbReference type="PROSITE" id="PS51257">
    <property type="entry name" value="PROKAR_LIPOPROTEIN"/>
    <property type="match status" value="1"/>
</dbReference>
<evidence type="ECO:0000313" key="1">
    <source>
        <dbReference type="EMBL" id="MEY8769253.1"/>
    </source>
</evidence>
<proteinExistence type="predicted"/>
<name>A0ABV4E2Y3_9GAMM</name>
<dbReference type="Proteomes" id="UP001565243">
    <property type="component" value="Unassembled WGS sequence"/>
</dbReference>
<sequence>MICRFTLAVAMAAITLTGCTSHKKDEPATTSITASAKDFFKGPAVVSAEDFSTGPTQVDVSHVTSRTDDGSAVYVTVDGKDAGALIRGQSLQLHLPAGEHQVGGYVPTLLGFGRVTIPAVKVTTTPEKVKKVAYSTGLKTPAFTETDAGQG</sequence>
<reference evidence="1 2" key="1">
    <citation type="submission" date="2024-07" db="EMBL/GenBank/DDBJ databases">
        <authorList>
            <person name="Hebao G."/>
        </authorList>
    </citation>
    <scope>NUCLEOTIDE SEQUENCE [LARGE SCALE GENOMIC DNA]</scope>
    <source>
        <strain evidence="1 2">ACCC 02193</strain>
    </source>
</reference>
<comment type="caution">
    <text evidence="1">The sequence shown here is derived from an EMBL/GenBank/DDBJ whole genome shotgun (WGS) entry which is preliminary data.</text>
</comment>
<protein>
    <recommendedName>
        <fullName evidence="3">Lipoprotein</fullName>
    </recommendedName>
</protein>
<keyword evidence="2" id="KW-1185">Reference proteome</keyword>